<evidence type="ECO:0000313" key="1">
    <source>
        <dbReference type="Proteomes" id="UP000095286"/>
    </source>
</evidence>
<protein>
    <submittedName>
        <fullName evidence="2">Lysozyme</fullName>
    </submittedName>
</protein>
<organism evidence="1 2">
    <name type="scientific">Rhabditophanes sp. KR3021</name>
    <dbReference type="NCBI Taxonomy" id="114890"/>
    <lineage>
        <taxon>Eukaryota</taxon>
        <taxon>Metazoa</taxon>
        <taxon>Ecdysozoa</taxon>
        <taxon>Nematoda</taxon>
        <taxon>Chromadorea</taxon>
        <taxon>Rhabditida</taxon>
        <taxon>Tylenchina</taxon>
        <taxon>Panagrolaimomorpha</taxon>
        <taxon>Strongyloidoidea</taxon>
        <taxon>Alloionematidae</taxon>
        <taxon>Rhabditophanes</taxon>
    </lineage>
</organism>
<sequence length="107" mass="11623">MQPIGCRMDVGSLSCGYFQIKLPYYEDCGKVGMRSGESIDTAWKRCSDDYSCASTCVENYVKRYSGGCHQYSGCERTARLHNGGPNGCNVGGTLGYWNVVKACCGCS</sequence>
<dbReference type="WBParaSite" id="RSKR_0000299900.1">
    <property type="protein sequence ID" value="RSKR_0000299900.1"/>
    <property type="gene ID" value="RSKR_0000299900"/>
</dbReference>
<evidence type="ECO:0000313" key="2">
    <source>
        <dbReference type="WBParaSite" id="RSKR_0000299900.1"/>
    </source>
</evidence>
<name>A0AC35TPK7_9BILA</name>
<proteinExistence type="predicted"/>
<reference evidence="2" key="1">
    <citation type="submission" date="2016-11" db="UniProtKB">
        <authorList>
            <consortium name="WormBaseParasite"/>
        </authorList>
    </citation>
    <scope>IDENTIFICATION</scope>
    <source>
        <strain evidence="2">KR3021</strain>
    </source>
</reference>
<accession>A0AC35TPK7</accession>
<dbReference type="Proteomes" id="UP000095286">
    <property type="component" value="Unplaced"/>
</dbReference>